<dbReference type="SMART" id="SM00717">
    <property type="entry name" value="SANT"/>
    <property type="match status" value="1"/>
</dbReference>
<feature type="non-terminal residue" evidence="3">
    <location>
        <position position="1"/>
    </location>
</feature>
<gene>
    <name evidence="3" type="ORF">TPC1_12727</name>
</gene>
<dbReference type="GO" id="GO:0003677">
    <property type="term" value="F:DNA binding"/>
    <property type="evidence" value="ECO:0007669"/>
    <property type="project" value="UniProtKB-KW"/>
</dbReference>
<dbReference type="Gene3D" id="1.10.10.60">
    <property type="entry name" value="Homeodomain-like"/>
    <property type="match status" value="1"/>
</dbReference>
<dbReference type="InterPro" id="IPR017930">
    <property type="entry name" value="Myb_dom"/>
</dbReference>
<evidence type="ECO:0000313" key="3">
    <source>
        <dbReference type="EMBL" id="JAP94572.1"/>
    </source>
</evidence>
<reference evidence="3" key="1">
    <citation type="submission" date="2015-07" db="EMBL/GenBank/DDBJ databases">
        <title>Adaptation to a free-living lifestyle via gene acquisitions in the diplomonad Trepomonas sp. PC1.</title>
        <authorList>
            <person name="Xu F."/>
            <person name="Jerlstrom-Hultqvist J."/>
            <person name="Kolisko M."/>
            <person name="Simpson A.G.B."/>
            <person name="Roger A.J."/>
            <person name="Svard S.G."/>
            <person name="Andersson J.O."/>
        </authorList>
    </citation>
    <scope>NUCLEOTIDE SEQUENCE</scope>
    <source>
        <strain evidence="3">PC1</strain>
    </source>
</reference>
<dbReference type="PROSITE" id="PS51294">
    <property type="entry name" value="HTH_MYB"/>
    <property type="match status" value="1"/>
</dbReference>
<feature type="domain" description="HTH myb-type" evidence="2">
    <location>
        <begin position="13"/>
        <end position="62"/>
    </location>
</feature>
<dbReference type="CDD" id="cd00167">
    <property type="entry name" value="SANT"/>
    <property type="match status" value="1"/>
</dbReference>
<protein>
    <submittedName>
        <fullName evidence="3">Myb-like DNA-binding domain-containing protein</fullName>
    </submittedName>
</protein>
<accession>A0A146KCQ9</accession>
<feature type="domain" description="Myb-like" evidence="1">
    <location>
        <begin position="8"/>
        <end position="58"/>
    </location>
</feature>
<name>A0A146KCQ9_9EUKA</name>
<dbReference type="InterPro" id="IPR009057">
    <property type="entry name" value="Homeodomain-like_sf"/>
</dbReference>
<organism evidence="3">
    <name type="scientific">Trepomonas sp. PC1</name>
    <dbReference type="NCBI Taxonomy" id="1076344"/>
    <lineage>
        <taxon>Eukaryota</taxon>
        <taxon>Metamonada</taxon>
        <taxon>Diplomonadida</taxon>
        <taxon>Hexamitidae</taxon>
        <taxon>Hexamitinae</taxon>
        <taxon>Trepomonas</taxon>
    </lineage>
</organism>
<dbReference type="InterPro" id="IPR001005">
    <property type="entry name" value="SANT/Myb"/>
</dbReference>
<dbReference type="PROSITE" id="PS50090">
    <property type="entry name" value="MYB_LIKE"/>
    <property type="match status" value="1"/>
</dbReference>
<evidence type="ECO:0000259" key="2">
    <source>
        <dbReference type="PROSITE" id="PS51294"/>
    </source>
</evidence>
<dbReference type="AlphaFoldDB" id="A0A146KCQ9"/>
<dbReference type="EMBL" id="GDID01002034">
    <property type="protein sequence ID" value="JAP94572.1"/>
    <property type="molecule type" value="Transcribed_RNA"/>
</dbReference>
<dbReference type="Pfam" id="PF15963">
    <property type="entry name" value="Myb_DNA-bind_7"/>
    <property type="match status" value="1"/>
</dbReference>
<dbReference type="InterPro" id="IPR039467">
    <property type="entry name" value="TFIIIB_B''_Myb"/>
</dbReference>
<sequence>LVDLRFPTLKMSKQSWSTSEEILFQQLLQIYKNDWKLYQNHFPHRSIPSIKSKYHNEVRKLGKHPDSSYKDLANIKQRHGGSNVSGRSLVCELADDLHLEWLTQSTYCFFAAMCTFEEQSQ</sequence>
<evidence type="ECO:0000259" key="1">
    <source>
        <dbReference type="PROSITE" id="PS50090"/>
    </source>
</evidence>
<keyword evidence="3" id="KW-0238">DNA-binding</keyword>
<dbReference type="SUPFAM" id="SSF46689">
    <property type="entry name" value="Homeodomain-like"/>
    <property type="match status" value="1"/>
</dbReference>
<proteinExistence type="predicted"/>